<organism evidence="1">
    <name type="scientific">Trichodesmium erythraeum (strain IMS101)</name>
    <dbReference type="NCBI Taxonomy" id="203124"/>
    <lineage>
        <taxon>Bacteria</taxon>
        <taxon>Bacillati</taxon>
        <taxon>Cyanobacteriota</taxon>
        <taxon>Cyanophyceae</taxon>
        <taxon>Oscillatoriophycideae</taxon>
        <taxon>Oscillatoriales</taxon>
        <taxon>Microcoleaceae</taxon>
        <taxon>Trichodesmium</taxon>
    </lineage>
</organism>
<protein>
    <submittedName>
        <fullName evidence="1">Uncharacterized protein</fullName>
    </submittedName>
</protein>
<dbReference type="HOGENOM" id="CLU_3085945_0_0_3"/>
<dbReference type="AlphaFoldDB" id="Q10XZ1"/>
<dbReference type="KEGG" id="ter:Tery_3841"/>
<gene>
    <name evidence="1" type="ordered locus">Tery_3841</name>
</gene>
<evidence type="ECO:0000313" key="1">
    <source>
        <dbReference type="EMBL" id="ABG52883.1"/>
    </source>
</evidence>
<accession>Q10XZ1</accession>
<reference evidence="1" key="1">
    <citation type="submission" date="2006-06" db="EMBL/GenBank/DDBJ databases">
        <title>Complete sequence of Trichodesmium erythraeum IMS101.</title>
        <authorList>
            <consortium name="US DOE Joint Genome Institute"/>
            <person name="Copeland A."/>
            <person name="Lucas S."/>
            <person name="Lapidus A."/>
            <person name="Barry K."/>
            <person name="Detter J.C."/>
            <person name="Glavina del Rio T."/>
            <person name="Hammon N."/>
            <person name="Israni S."/>
            <person name="Dalin E."/>
            <person name="Tice H."/>
            <person name="Pitluck S."/>
            <person name="Kiss H."/>
            <person name="Munk A.C."/>
            <person name="Brettin T."/>
            <person name="Bruce D."/>
            <person name="Han C."/>
            <person name="Tapia R."/>
            <person name="Gilna P."/>
            <person name="Schmutz J."/>
            <person name="Larimer F."/>
            <person name="Land M."/>
            <person name="Hauser L."/>
            <person name="Kyrpides N."/>
            <person name="Kim E."/>
            <person name="Richardson P."/>
        </authorList>
    </citation>
    <scope>NUCLEOTIDE SEQUENCE [LARGE SCALE GENOMIC DNA]</scope>
    <source>
        <strain evidence="1">IMS101</strain>
    </source>
</reference>
<dbReference type="eggNOG" id="COG1649">
    <property type="taxonomic scope" value="Bacteria"/>
</dbReference>
<proteinExistence type="predicted"/>
<dbReference type="EMBL" id="CP000393">
    <property type="protein sequence ID" value="ABG52883.1"/>
    <property type="molecule type" value="Genomic_DNA"/>
</dbReference>
<name>Q10XZ1_TRIEI</name>
<sequence>MMKHINKGFKVHGYYDKGIKIDKNTLIFDLAIAKNYIFSAVDKTYSEIDHYV</sequence>